<dbReference type="Proteomes" id="UP001371218">
    <property type="component" value="Unassembled WGS sequence"/>
</dbReference>
<name>A0ABU9BVN1_9BURK</name>
<keyword evidence="2" id="KW-1185">Reference proteome</keyword>
<dbReference type="RefSeq" id="WP_341427377.1">
    <property type="nucleotide sequence ID" value="NZ_JBBUTG010000013.1"/>
</dbReference>
<protein>
    <submittedName>
        <fullName evidence="1">Uncharacterized protein</fullName>
    </submittedName>
</protein>
<accession>A0ABU9BVN1</accession>
<proteinExistence type="predicted"/>
<reference evidence="1 2" key="1">
    <citation type="submission" date="2024-04" db="EMBL/GenBank/DDBJ databases">
        <title>Novel species of the genus Ideonella isolated from streams.</title>
        <authorList>
            <person name="Lu H."/>
        </authorList>
    </citation>
    <scope>NUCLEOTIDE SEQUENCE [LARGE SCALE GENOMIC DNA]</scope>
    <source>
        <strain evidence="1 2">DXS29W</strain>
    </source>
</reference>
<gene>
    <name evidence="1" type="ORF">AACH06_19205</name>
</gene>
<sequence length="58" mass="6095">MGATVVRTAAGQMLVEASPAKAAKVAEALPDWRYALERAAARIPERGALARAKYAAAR</sequence>
<dbReference type="EMBL" id="JBBUTG010000013">
    <property type="protein sequence ID" value="MEK8032955.1"/>
    <property type="molecule type" value="Genomic_DNA"/>
</dbReference>
<evidence type="ECO:0000313" key="1">
    <source>
        <dbReference type="EMBL" id="MEK8032955.1"/>
    </source>
</evidence>
<evidence type="ECO:0000313" key="2">
    <source>
        <dbReference type="Proteomes" id="UP001371218"/>
    </source>
</evidence>
<organism evidence="1 2">
    <name type="scientific">Ideonella lacteola</name>
    <dbReference type="NCBI Taxonomy" id="2984193"/>
    <lineage>
        <taxon>Bacteria</taxon>
        <taxon>Pseudomonadati</taxon>
        <taxon>Pseudomonadota</taxon>
        <taxon>Betaproteobacteria</taxon>
        <taxon>Burkholderiales</taxon>
        <taxon>Sphaerotilaceae</taxon>
        <taxon>Ideonella</taxon>
    </lineage>
</organism>
<comment type="caution">
    <text evidence="1">The sequence shown here is derived from an EMBL/GenBank/DDBJ whole genome shotgun (WGS) entry which is preliminary data.</text>
</comment>